<feature type="transmembrane region" description="Helical" evidence="5">
    <location>
        <begin position="9"/>
        <end position="27"/>
    </location>
</feature>
<reference evidence="6" key="1">
    <citation type="submission" date="2023-05" db="EMBL/GenBank/DDBJ databases">
        <title>Anaerotaeda fermentans gen. nov., sp. nov., a novel anaerobic planctomycete of the new family within the order Sedimentisphaerales isolated from Taman Peninsula, Russia.</title>
        <authorList>
            <person name="Khomyakova M.A."/>
            <person name="Merkel A.Y."/>
            <person name="Slobodkin A.I."/>
        </authorList>
    </citation>
    <scope>NUCLEOTIDE SEQUENCE</scope>
    <source>
        <strain evidence="6">M17dextr</strain>
    </source>
</reference>
<evidence type="ECO:0000256" key="2">
    <source>
        <dbReference type="ARBA" id="ARBA00022692"/>
    </source>
</evidence>
<feature type="transmembrane region" description="Helical" evidence="5">
    <location>
        <begin position="126"/>
        <end position="145"/>
    </location>
</feature>
<dbReference type="InterPro" id="IPR004710">
    <property type="entry name" value="Bilac:Na_transpt"/>
</dbReference>
<dbReference type="PANTHER" id="PTHR10361:SF28">
    <property type="entry name" value="P3 PROTEIN-RELATED"/>
    <property type="match status" value="1"/>
</dbReference>
<comment type="caution">
    <text evidence="6">The sequence shown here is derived from an EMBL/GenBank/DDBJ whole genome shotgun (WGS) entry which is preliminary data.</text>
</comment>
<evidence type="ECO:0000256" key="5">
    <source>
        <dbReference type="SAM" id="Phobius"/>
    </source>
</evidence>
<evidence type="ECO:0000256" key="3">
    <source>
        <dbReference type="ARBA" id="ARBA00022989"/>
    </source>
</evidence>
<feature type="transmembrane region" description="Helical" evidence="5">
    <location>
        <begin position="99"/>
        <end position="120"/>
    </location>
</feature>
<evidence type="ECO:0000256" key="4">
    <source>
        <dbReference type="ARBA" id="ARBA00023136"/>
    </source>
</evidence>
<feature type="transmembrane region" description="Helical" evidence="5">
    <location>
        <begin position="64"/>
        <end position="87"/>
    </location>
</feature>
<proteinExistence type="predicted"/>
<dbReference type="PANTHER" id="PTHR10361">
    <property type="entry name" value="SODIUM-BILE ACID COTRANSPORTER"/>
    <property type="match status" value="1"/>
</dbReference>
<evidence type="ECO:0000256" key="1">
    <source>
        <dbReference type="ARBA" id="ARBA00004141"/>
    </source>
</evidence>
<evidence type="ECO:0000313" key="6">
    <source>
        <dbReference type="EMBL" id="MDI6450007.1"/>
    </source>
</evidence>
<feature type="transmembrane region" description="Helical" evidence="5">
    <location>
        <begin position="313"/>
        <end position="335"/>
    </location>
</feature>
<accession>A0AAW6TWH5</accession>
<dbReference type="InterPro" id="IPR038770">
    <property type="entry name" value="Na+/solute_symporter_sf"/>
</dbReference>
<dbReference type="EMBL" id="JASCXX010000015">
    <property type="protein sequence ID" value="MDI6450007.1"/>
    <property type="molecule type" value="Genomic_DNA"/>
</dbReference>
<dbReference type="Proteomes" id="UP001431776">
    <property type="component" value="Unassembled WGS sequence"/>
</dbReference>
<sequence length="341" mass="36717">MLRRALTFYTRYFAVWVVLCGLVAFLWKDTPEHPNWFRVIGTYSLAEILPESIRSSLSPTAAGNLSACLSVNTLFFALTMFGIGVALKPEDFERILKTPSVVALGSAAQFLVMPLGAYALSRLFRLPPTLAVGLILTGAAPGAMASNTMSYVAKADAAYSVSLTTVSTLLCPILTPLLTKVLAGSQLPISFWSMFLQIMVMVVLPLLAGFWIRSRFRGPIERVLPVFPAISATFIVFICSVVIARNQSRLPQVTGPVLAVVLTLNLYGMAAGYGIGSLFGLDVLKRRALTIEIGMQNAGLGSALALEHLGEEAAIPAAIFVFVCIITASALASFWQRRLGH</sequence>
<gene>
    <name evidence="6" type="ORF">QJ522_13190</name>
</gene>
<protein>
    <submittedName>
        <fullName evidence="6">Bile acid:sodium symporter family protein</fullName>
    </submittedName>
</protein>
<keyword evidence="4 5" id="KW-0472">Membrane</keyword>
<dbReference type="Gene3D" id="1.20.1530.20">
    <property type="match status" value="1"/>
</dbReference>
<comment type="subcellular location">
    <subcellularLocation>
        <location evidence="1">Membrane</location>
        <topology evidence="1">Multi-pass membrane protein</topology>
    </subcellularLocation>
</comment>
<feature type="transmembrane region" description="Helical" evidence="5">
    <location>
        <begin position="224"/>
        <end position="244"/>
    </location>
</feature>
<dbReference type="AlphaFoldDB" id="A0AAW6TWH5"/>
<organism evidence="6 7">
    <name type="scientific">Anaerobaca lacustris</name>
    <dbReference type="NCBI Taxonomy" id="3044600"/>
    <lineage>
        <taxon>Bacteria</taxon>
        <taxon>Pseudomonadati</taxon>
        <taxon>Planctomycetota</taxon>
        <taxon>Phycisphaerae</taxon>
        <taxon>Sedimentisphaerales</taxon>
        <taxon>Anaerobacaceae</taxon>
        <taxon>Anaerobaca</taxon>
    </lineage>
</organism>
<name>A0AAW6TWH5_9BACT</name>
<keyword evidence="7" id="KW-1185">Reference proteome</keyword>
<dbReference type="Pfam" id="PF01758">
    <property type="entry name" value="SBF"/>
    <property type="match status" value="1"/>
</dbReference>
<dbReference type="RefSeq" id="WP_349245415.1">
    <property type="nucleotide sequence ID" value="NZ_JASCXX010000015.1"/>
</dbReference>
<feature type="transmembrane region" description="Helical" evidence="5">
    <location>
        <begin position="157"/>
        <end position="179"/>
    </location>
</feature>
<keyword evidence="2 5" id="KW-0812">Transmembrane</keyword>
<dbReference type="GO" id="GO:0016020">
    <property type="term" value="C:membrane"/>
    <property type="evidence" value="ECO:0007669"/>
    <property type="project" value="UniProtKB-SubCell"/>
</dbReference>
<evidence type="ECO:0000313" key="7">
    <source>
        <dbReference type="Proteomes" id="UP001431776"/>
    </source>
</evidence>
<feature type="transmembrane region" description="Helical" evidence="5">
    <location>
        <begin position="256"/>
        <end position="281"/>
    </location>
</feature>
<dbReference type="InterPro" id="IPR002657">
    <property type="entry name" value="BilAc:Na_symport/Acr3"/>
</dbReference>
<feature type="transmembrane region" description="Helical" evidence="5">
    <location>
        <begin position="191"/>
        <end position="212"/>
    </location>
</feature>
<keyword evidence="3 5" id="KW-1133">Transmembrane helix</keyword>